<keyword evidence="6 7" id="KW-0472">Membrane</keyword>
<dbReference type="FunFam" id="1.20.1740.10:FF:000006">
    <property type="entry name" value="General amino acid permease"/>
    <property type="match status" value="1"/>
</dbReference>
<organism evidence="9 10">
    <name type="scientific">Penicillium citrinum</name>
    <dbReference type="NCBI Taxonomy" id="5077"/>
    <lineage>
        <taxon>Eukaryota</taxon>
        <taxon>Fungi</taxon>
        <taxon>Dikarya</taxon>
        <taxon>Ascomycota</taxon>
        <taxon>Pezizomycotina</taxon>
        <taxon>Eurotiomycetes</taxon>
        <taxon>Eurotiomycetidae</taxon>
        <taxon>Eurotiales</taxon>
        <taxon>Aspergillaceae</taxon>
        <taxon>Penicillium</taxon>
    </lineage>
</organism>
<dbReference type="AlphaFoldDB" id="A0A9W9PCV4"/>
<dbReference type="GeneID" id="81378578"/>
<feature type="transmembrane region" description="Helical" evidence="7">
    <location>
        <begin position="180"/>
        <end position="197"/>
    </location>
</feature>
<comment type="caution">
    <text evidence="9">The sequence shown here is derived from an EMBL/GenBank/DDBJ whole genome shotgun (WGS) entry which is preliminary data.</text>
</comment>
<accession>A0A9W9PCV4</accession>
<feature type="transmembrane region" description="Helical" evidence="7">
    <location>
        <begin position="268"/>
        <end position="289"/>
    </location>
</feature>
<dbReference type="PANTHER" id="PTHR43341:SF6">
    <property type="entry name" value="AMINO ACID TRANSPORTER (EUROFUNG)"/>
    <property type="match status" value="1"/>
</dbReference>
<evidence type="ECO:0000256" key="7">
    <source>
        <dbReference type="SAM" id="Phobius"/>
    </source>
</evidence>
<evidence type="ECO:0000256" key="1">
    <source>
        <dbReference type="ARBA" id="ARBA00004141"/>
    </source>
</evidence>
<dbReference type="GO" id="GO:0016020">
    <property type="term" value="C:membrane"/>
    <property type="evidence" value="ECO:0007669"/>
    <property type="project" value="UniProtKB-SubCell"/>
</dbReference>
<dbReference type="PIRSF" id="PIRSF006060">
    <property type="entry name" value="AA_transporter"/>
    <property type="match status" value="1"/>
</dbReference>
<reference evidence="9" key="2">
    <citation type="journal article" date="2023" name="IMA Fungus">
        <title>Comparative genomic study of the Penicillium genus elucidates a diverse pangenome and 15 lateral gene transfer events.</title>
        <authorList>
            <person name="Petersen C."/>
            <person name="Sorensen T."/>
            <person name="Nielsen M.R."/>
            <person name="Sondergaard T.E."/>
            <person name="Sorensen J.L."/>
            <person name="Fitzpatrick D.A."/>
            <person name="Frisvad J.C."/>
            <person name="Nielsen K.L."/>
        </authorList>
    </citation>
    <scope>NUCLEOTIDE SEQUENCE</scope>
    <source>
        <strain evidence="9">IBT 23319</strain>
    </source>
</reference>
<comment type="subcellular location">
    <subcellularLocation>
        <location evidence="1">Membrane</location>
        <topology evidence="1">Multi-pass membrane protein</topology>
    </subcellularLocation>
</comment>
<evidence type="ECO:0000256" key="6">
    <source>
        <dbReference type="ARBA" id="ARBA00023136"/>
    </source>
</evidence>
<name>A0A9W9PCV4_PENCI</name>
<evidence type="ECO:0000313" key="10">
    <source>
        <dbReference type="Proteomes" id="UP001147733"/>
    </source>
</evidence>
<dbReference type="Proteomes" id="UP001147733">
    <property type="component" value="Unassembled WGS sequence"/>
</dbReference>
<feature type="transmembrane region" description="Helical" evidence="7">
    <location>
        <begin position="327"/>
        <end position="352"/>
    </location>
</feature>
<feature type="transmembrane region" description="Helical" evidence="7">
    <location>
        <begin position="71"/>
        <end position="99"/>
    </location>
</feature>
<feature type="transmembrane region" description="Helical" evidence="7">
    <location>
        <begin position="227"/>
        <end position="247"/>
    </location>
</feature>
<sequence>MEKDISDKDLKVSAEANLQHGETVNVEGLHRNLKNRHIQLIAIGGSIGTALFVSIGNGLGSGGPASLLIAYALYCVALACINNCLAEMTVLFPVSGGFIRLAGKLVDDSLGFMVGWNFFFYEALMIPFEITAINLILSYWRDDIPVAAVCAVCIVLYAALNILAVTAYGEAEFWLSSGKVILIFMLFCFTFITMVGGNPQHDAYGFRYWEKPGAFAEFRASGDLGRFQGFLATIWSAAFCIVGPEYISMTAGEAAYPRIFIKQAYKTIYWRFLMFFILGALCVGIVVPWNDPTIQAILAGESSKKGGGSSPYVIAMKNMGITVLPDIVNALLITSVFSAGNTLTYCATRSLYGLALEGRAPRILKKTTKSGIPIYSFLVVICFPFLSFLQLSNNSSEVLTWLVDLITAGALIDYLVICITFIQFYRACKAQGIERRGMPYFGYFQPYCAYIGIVSMVLILLFYGYTAFDPWNVQTFFQNYTMQLVAPILYLGWKLIHRTKILSPSEVDLVWERPFIDAYEAALPEDPPHLLAGNVSNGWDQKEDYNGDRCLKLNSVESNGGISKSICISLEAA</sequence>
<evidence type="ECO:0000256" key="3">
    <source>
        <dbReference type="ARBA" id="ARBA00022692"/>
    </source>
</evidence>
<keyword evidence="4" id="KW-0029">Amino-acid transport</keyword>
<dbReference type="EMBL" id="JAPQKT010000001">
    <property type="protein sequence ID" value="KAJ5242164.1"/>
    <property type="molecule type" value="Genomic_DNA"/>
</dbReference>
<keyword evidence="5 7" id="KW-1133">Transmembrane helix</keyword>
<keyword evidence="10" id="KW-1185">Reference proteome</keyword>
<dbReference type="GO" id="GO:0015171">
    <property type="term" value="F:amino acid transmembrane transporter activity"/>
    <property type="evidence" value="ECO:0007669"/>
    <property type="project" value="TreeGrafter"/>
</dbReference>
<keyword evidence="3 7" id="KW-0812">Transmembrane</keyword>
<feature type="transmembrane region" description="Helical" evidence="7">
    <location>
        <begin position="40"/>
        <end position="59"/>
    </location>
</feature>
<feature type="domain" description="Amino acid permease/ SLC12A" evidence="8">
    <location>
        <begin position="37"/>
        <end position="501"/>
    </location>
</feature>
<gene>
    <name evidence="9" type="ORF">N7469_000491</name>
</gene>
<evidence type="ECO:0000256" key="2">
    <source>
        <dbReference type="ARBA" id="ARBA00022448"/>
    </source>
</evidence>
<evidence type="ECO:0000259" key="8">
    <source>
        <dbReference type="Pfam" id="PF00324"/>
    </source>
</evidence>
<feature type="transmembrane region" description="Helical" evidence="7">
    <location>
        <begin position="398"/>
        <end position="422"/>
    </location>
</feature>
<feature type="transmembrane region" description="Helical" evidence="7">
    <location>
        <begin position="119"/>
        <end position="140"/>
    </location>
</feature>
<evidence type="ECO:0000313" key="9">
    <source>
        <dbReference type="EMBL" id="KAJ5242164.1"/>
    </source>
</evidence>
<dbReference type="InterPro" id="IPR004841">
    <property type="entry name" value="AA-permease/SLC12A_dom"/>
</dbReference>
<reference evidence="9" key="1">
    <citation type="submission" date="2022-11" db="EMBL/GenBank/DDBJ databases">
        <authorList>
            <person name="Petersen C."/>
        </authorList>
    </citation>
    <scope>NUCLEOTIDE SEQUENCE</scope>
    <source>
        <strain evidence="9">IBT 23319</strain>
    </source>
</reference>
<protein>
    <submittedName>
        <fullName evidence="9">Amino acid permease/ SLC12A domain-containing protein</fullName>
    </submittedName>
</protein>
<evidence type="ECO:0000256" key="4">
    <source>
        <dbReference type="ARBA" id="ARBA00022970"/>
    </source>
</evidence>
<dbReference type="InterPro" id="IPR050524">
    <property type="entry name" value="APC_YAT"/>
</dbReference>
<feature type="transmembrane region" description="Helical" evidence="7">
    <location>
        <begin position="372"/>
        <end position="392"/>
    </location>
</feature>
<keyword evidence="2" id="KW-0813">Transport</keyword>
<proteinExistence type="predicted"/>
<dbReference type="OrthoDB" id="10062876at2759"/>
<feature type="transmembrane region" description="Helical" evidence="7">
    <location>
        <begin position="443"/>
        <end position="465"/>
    </location>
</feature>
<dbReference type="RefSeq" id="XP_056505168.1">
    <property type="nucleotide sequence ID" value="XM_056639411.1"/>
</dbReference>
<dbReference type="PANTHER" id="PTHR43341">
    <property type="entry name" value="AMINO ACID PERMEASE"/>
    <property type="match status" value="1"/>
</dbReference>
<evidence type="ECO:0000256" key="5">
    <source>
        <dbReference type="ARBA" id="ARBA00022989"/>
    </source>
</evidence>
<dbReference type="Pfam" id="PF00324">
    <property type="entry name" value="AA_permease"/>
    <property type="match status" value="1"/>
</dbReference>
<dbReference type="Gene3D" id="1.20.1740.10">
    <property type="entry name" value="Amino acid/polyamine transporter I"/>
    <property type="match status" value="1"/>
</dbReference>
<feature type="transmembrane region" description="Helical" evidence="7">
    <location>
        <begin position="146"/>
        <end position="168"/>
    </location>
</feature>